<dbReference type="AlphaFoldDB" id="A0A9P6CEY0"/>
<dbReference type="OrthoDB" id="2886535at2759"/>
<evidence type="ECO:0008006" key="3">
    <source>
        <dbReference type="Google" id="ProtNLM"/>
    </source>
</evidence>
<comment type="caution">
    <text evidence="1">The sequence shown here is derived from an EMBL/GenBank/DDBJ whole genome shotgun (WGS) entry which is preliminary data.</text>
</comment>
<dbReference type="InterPro" id="IPR032675">
    <property type="entry name" value="LRR_dom_sf"/>
</dbReference>
<gene>
    <name evidence="1" type="ORF">BDZ94DRAFT_1258869</name>
</gene>
<dbReference type="EMBL" id="MU150262">
    <property type="protein sequence ID" value="KAF9463461.1"/>
    <property type="molecule type" value="Genomic_DNA"/>
</dbReference>
<proteinExistence type="predicted"/>
<accession>A0A9P6CEY0</accession>
<dbReference type="InterPro" id="IPR036047">
    <property type="entry name" value="F-box-like_dom_sf"/>
</dbReference>
<sequence length="477" mass="52761">MKLQFPIAFKDNKFSVRRSKSRSLEDAQQILGNATPFPPELWLEIFPLLPVSSVVSVALSCKFLGRLAQPFVFQRVSFRPCLHNKRTIDRYMERLSHRLNFLSSPHIARNVKECSLSLRTELGGIKTTFDDAVDAICDALSLFPNLEKVSFDGVQFTAQRLSALRATPSTILELKSCAIIDDNPLTGVKSLVCCDDLATQLLGQAANQPLSSFLDPIHLQHINVGPANTKDILSAIALSPKAFNALTSLELPVDAMNSEDIIPALEKCPNVRHLALAYYKVNVGRVVRDIPLSILPKLTSFDGPHQYATRFAQGRSLQDVILRPFSNTSIFCKPDAVCSTLIQLGPNIRILDITAVTDINTVLPVLRASFPLLTSLTINANPELYPRCFIPKDLIKTIQTVGLPSTLEHFSLGVHFKGTKSRISHDLASISEAAKAVCDRLTDVKAWYWTHPRPTWVTCDCSSMSGTARPRVSFDGR</sequence>
<name>A0A9P6CEY0_9AGAR</name>
<evidence type="ECO:0000313" key="1">
    <source>
        <dbReference type="EMBL" id="KAF9463461.1"/>
    </source>
</evidence>
<dbReference type="SUPFAM" id="SSF52047">
    <property type="entry name" value="RNI-like"/>
    <property type="match status" value="1"/>
</dbReference>
<organism evidence="1 2">
    <name type="scientific">Collybia nuda</name>
    <dbReference type="NCBI Taxonomy" id="64659"/>
    <lineage>
        <taxon>Eukaryota</taxon>
        <taxon>Fungi</taxon>
        <taxon>Dikarya</taxon>
        <taxon>Basidiomycota</taxon>
        <taxon>Agaricomycotina</taxon>
        <taxon>Agaricomycetes</taxon>
        <taxon>Agaricomycetidae</taxon>
        <taxon>Agaricales</taxon>
        <taxon>Tricholomatineae</taxon>
        <taxon>Clitocybaceae</taxon>
        <taxon>Collybia</taxon>
    </lineage>
</organism>
<evidence type="ECO:0000313" key="2">
    <source>
        <dbReference type="Proteomes" id="UP000807353"/>
    </source>
</evidence>
<protein>
    <recommendedName>
        <fullName evidence="3">F-box domain-containing protein</fullName>
    </recommendedName>
</protein>
<keyword evidence="2" id="KW-1185">Reference proteome</keyword>
<dbReference type="Proteomes" id="UP000807353">
    <property type="component" value="Unassembled WGS sequence"/>
</dbReference>
<reference evidence="1" key="1">
    <citation type="submission" date="2020-11" db="EMBL/GenBank/DDBJ databases">
        <authorList>
            <consortium name="DOE Joint Genome Institute"/>
            <person name="Ahrendt S."/>
            <person name="Riley R."/>
            <person name="Andreopoulos W."/>
            <person name="Labutti K."/>
            <person name="Pangilinan J."/>
            <person name="Ruiz-Duenas F.J."/>
            <person name="Barrasa J.M."/>
            <person name="Sanchez-Garcia M."/>
            <person name="Camarero S."/>
            <person name="Miyauchi S."/>
            <person name="Serrano A."/>
            <person name="Linde D."/>
            <person name="Babiker R."/>
            <person name="Drula E."/>
            <person name="Ayuso-Fernandez I."/>
            <person name="Pacheco R."/>
            <person name="Padilla G."/>
            <person name="Ferreira P."/>
            <person name="Barriuso J."/>
            <person name="Kellner H."/>
            <person name="Castanera R."/>
            <person name="Alfaro M."/>
            <person name="Ramirez L."/>
            <person name="Pisabarro A.G."/>
            <person name="Kuo A."/>
            <person name="Tritt A."/>
            <person name="Lipzen A."/>
            <person name="He G."/>
            <person name="Yan M."/>
            <person name="Ng V."/>
            <person name="Cullen D."/>
            <person name="Martin F."/>
            <person name="Rosso M.-N."/>
            <person name="Henrissat B."/>
            <person name="Hibbett D."/>
            <person name="Martinez A.T."/>
            <person name="Grigoriev I.V."/>
        </authorList>
    </citation>
    <scope>NUCLEOTIDE SEQUENCE</scope>
    <source>
        <strain evidence="1">CBS 247.69</strain>
    </source>
</reference>
<dbReference type="Gene3D" id="3.80.10.10">
    <property type="entry name" value="Ribonuclease Inhibitor"/>
    <property type="match status" value="1"/>
</dbReference>
<dbReference type="SUPFAM" id="SSF81383">
    <property type="entry name" value="F-box domain"/>
    <property type="match status" value="1"/>
</dbReference>